<dbReference type="EMBL" id="HBFR01039211">
    <property type="protein sequence ID" value="CAD8901455.1"/>
    <property type="molecule type" value="Transcribed_RNA"/>
</dbReference>
<evidence type="ECO:0000313" key="4">
    <source>
        <dbReference type="EMBL" id="CAD8901455.1"/>
    </source>
</evidence>
<dbReference type="FunFam" id="3.10.110.10:FF:000109">
    <property type="entry name" value="Ubiquitin-conjugating enzyme E2 J2-like"/>
    <property type="match status" value="1"/>
</dbReference>
<keyword evidence="1" id="KW-0812">Transmembrane</keyword>
<sequence length="244" mass="27060">MVNDMCRRRLHRELNSLMRNPVESITTRPDEKNILEVHYVLEGSVGTPYEGGHYHGLLRFPPEYPLKPPSVLMYTPSGRFMTGRRLCLSMSDYHPESWNPMWSISTILTGLFSFMNDTSPTLGSLETSDSTKREFARDSLEFNCRNATFKTLFPDLVELQDERRRNAAIISSNQQQNVSGVTNADAVATVAPAWGVVATIGNWLLGVGRGEGEDVMVQGALAPAAAVAVALMSVGFALRFVLNY</sequence>
<dbReference type="InterPro" id="IPR050113">
    <property type="entry name" value="Ub_conjugating_enzyme"/>
</dbReference>
<evidence type="ECO:0000256" key="1">
    <source>
        <dbReference type="SAM" id="Phobius"/>
    </source>
</evidence>
<feature type="transmembrane region" description="Helical" evidence="1">
    <location>
        <begin position="219"/>
        <end position="242"/>
    </location>
</feature>
<evidence type="ECO:0000313" key="3">
    <source>
        <dbReference type="EMBL" id="CAD8901434.1"/>
    </source>
</evidence>
<dbReference type="Gene3D" id="3.10.110.10">
    <property type="entry name" value="Ubiquitin Conjugating Enzyme"/>
    <property type="match status" value="1"/>
</dbReference>
<accession>A0A6U5LMW0</accession>
<dbReference type="AlphaFoldDB" id="A0A6U5LMW0"/>
<keyword evidence="1" id="KW-0472">Membrane</keyword>
<dbReference type="InterPro" id="IPR016135">
    <property type="entry name" value="UBQ-conjugating_enzyme/RWD"/>
</dbReference>
<feature type="domain" description="UBC core" evidence="2">
    <location>
        <begin position="5"/>
        <end position="162"/>
    </location>
</feature>
<dbReference type="CDD" id="cd23799">
    <property type="entry name" value="UBCc_UBE2J"/>
    <property type="match status" value="1"/>
</dbReference>
<reference evidence="4" key="1">
    <citation type="submission" date="2021-01" db="EMBL/GenBank/DDBJ databases">
        <authorList>
            <person name="Corre E."/>
            <person name="Pelletier E."/>
            <person name="Niang G."/>
            <person name="Scheremetjew M."/>
            <person name="Finn R."/>
            <person name="Kale V."/>
            <person name="Holt S."/>
            <person name="Cochrane G."/>
            <person name="Meng A."/>
            <person name="Brown T."/>
            <person name="Cohen L."/>
        </authorList>
    </citation>
    <scope>NUCLEOTIDE SEQUENCE</scope>
    <source>
        <strain evidence="4">308</strain>
    </source>
</reference>
<dbReference type="SUPFAM" id="SSF54495">
    <property type="entry name" value="UBC-like"/>
    <property type="match status" value="1"/>
</dbReference>
<proteinExistence type="predicted"/>
<dbReference type="EMBL" id="HBFR01039189">
    <property type="protein sequence ID" value="CAD8901434.1"/>
    <property type="molecule type" value="Transcribed_RNA"/>
</dbReference>
<gene>
    <name evidence="3" type="ORF">CHYS00102_LOCUS28653</name>
    <name evidence="4" type="ORF">CHYS00102_LOCUS28674</name>
</gene>
<organism evidence="4">
    <name type="scientific">Corethron hystrix</name>
    <dbReference type="NCBI Taxonomy" id="216773"/>
    <lineage>
        <taxon>Eukaryota</taxon>
        <taxon>Sar</taxon>
        <taxon>Stramenopiles</taxon>
        <taxon>Ochrophyta</taxon>
        <taxon>Bacillariophyta</taxon>
        <taxon>Coscinodiscophyceae</taxon>
        <taxon>Corethrophycidae</taxon>
        <taxon>Corethrales</taxon>
        <taxon>Corethraceae</taxon>
        <taxon>Corethron</taxon>
    </lineage>
</organism>
<dbReference type="Pfam" id="PF00179">
    <property type="entry name" value="UQ_con"/>
    <property type="match status" value="1"/>
</dbReference>
<name>A0A6U5LMW0_9STRA</name>
<dbReference type="PANTHER" id="PTHR24067">
    <property type="entry name" value="UBIQUITIN-CONJUGATING ENZYME E2"/>
    <property type="match status" value="1"/>
</dbReference>
<protein>
    <recommendedName>
        <fullName evidence="2">UBC core domain-containing protein</fullName>
    </recommendedName>
</protein>
<dbReference type="PROSITE" id="PS50127">
    <property type="entry name" value="UBC_2"/>
    <property type="match status" value="1"/>
</dbReference>
<evidence type="ECO:0000259" key="2">
    <source>
        <dbReference type="PROSITE" id="PS50127"/>
    </source>
</evidence>
<dbReference type="SMART" id="SM00212">
    <property type="entry name" value="UBCc"/>
    <property type="match status" value="1"/>
</dbReference>
<dbReference type="InterPro" id="IPR000608">
    <property type="entry name" value="UBC"/>
</dbReference>
<keyword evidence="1" id="KW-1133">Transmembrane helix</keyword>